<gene>
    <name evidence="2" type="ORF">VKT23_006310</name>
</gene>
<name>A0ABR1JRT4_9AGAR</name>
<sequence>MLILRVWHLFSSNKWIQYGMVICFIGSNIISLSYTIISAKNLELLLNTVYTLGTSGCKASRPKEFYRMFMPSLGLHTLLYVLTAIRALRDRHVFKHAPVLKRLLRDGGLFFFVVFGRYHNVTDRIRNNPIFPLATVGFTAVGSFLVQFPTINITIIYSNYLLSLTSIAMSRIMFSIHSLASNLGSSTNWLLSNVELSRVAWRQGRNKNEIIVERTYDDYDNCTTTGLGKGEEYEFPTLTLDISASAGRDLELAMERSRSKSPSTTIQMTRLTESRVGIYDDIRW</sequence>
<protein>
    <submittedName>
        <fullName evidence="2">Uncharacterized protein</fullName>
    </submittedName>
</protein>
<feature type="transmembrane region" description="Helical" evidence="1">
    <location>
        <begin position="99"/>
        <end position="118"/>
    </location>
</feature>
<keyword evidence="1" id="KW-1133">Transmembrane helix</keyword>
<evidence type="ECO:0000313" key="3">
    <source>
        <dbReference type="Proteomes" id="UP001498398"/>
    </source>
</evidence>
<proteinExistence type="predicted"/>
<keyword evidence="1" id="KW-0472">Membrane</keyword>
<feature type="transmembrane region" description="Helical" evidence="1">
    <location>
        <begin position="130"/>
        <end position="148"/>
    </location>
</feature>
<comment type="caution">
    <text evidence="2">The sequence shown here is derived from an EMBL/GenBank/DDBJ whole genome shotgun (WGS) entry which is preliminary data.</text>
</comment>
<dbReference type="EMBL" id="JBANRG010000008">
    <property type="protein sequence ID" value="KAK7464145.1"/>
    <property type="molecule type" value="Genomic_DNA"/>
</dbReference>
<evidence type="ECO:0000256" key="1">
    <source>
        <dbReference type="SAM" id="Phobius"/>
    </source>
</evidence>
<organism evidence="2 3">
    <name type="scientific">Marasmiellus scandens</name>
    <dbReference type="NCBI Taxonomy" id="2682957"/>
    <lineage>
        <taxon>Eukaryota</taxon>
        <taxon>Fungi</taxon>
        <taxon>Dikarya</taxon>
        <taxon>Basidiomycota</taxon>
        <taxon>Agaricomycotina</taxon>
        <taxon>Agaricomycetes</taxon>
        <taxon>Agaricomycetidae</taxon>
        <taxon>Agaricales</taxon>
        <taxon>Marasmiineae</taxon>
        <taxon>Omphalotaceae</taxon>
        <taxon>Marasmiellus</taxon>
    </lineage>
</organism>
<keyword evidence="3" id="KW-1185">Reference proteome</keyword>
<evidence type="ECO:0000313" key="2">
    <source>
        <dbReference type="EMBL" id="KAK7464145.1"/>
    </source>
</evidence>
<accession>A0ABR1JRT4</accession>
<keyword evidence="1" id="KW-0812">Transmembrane</keyword>
<feature type="transmembrane region" description="Helical" evidence="1">
    <location>
        <begin position="15"/>
        <end position="37"/>
    </location>
</feature>
<dbReference type="Proteomes" id="UP001498398">
    <property type="component" value="Unassembled WGS sequence"/>
</dbReference>
<reference evidence="2 3" key="1">
    <citation type="submission" date="2024-01" db="EMBL/GenBank/DDBJ databases">
        <title>A draft genome for the cacao thread blight pathogen Marasmiellus scandens.</title>
        <authorList>
            <person name="Baruah I.K."/>
            <person name="Leung J."/>
            <person name="Bukari Y."/>
            <person name="Amoako-Attah I."/>
            <person name="Meinhardt L.W."/>
            <person name="Bailey B.A."/>
            <person name="Cohen S.P."/>
        </authorList>
    </citation>
    <scope>NUCLEOTIDE SEQUENCE [LARGE SCALE GENOMIC DNA]</scope>
    <source>
        <strain evidence="2 3">GH-19</strain>
    </source>
</reference>
<feature type="transmembrane region" description="Helical" evidence="1">
    <location>
        <begin position="68"/>
        <end position="87"/>
    </location>
</feature>